<dbReference type="Pfam" id="PF02902">
    <property type="entry name" value="Peptidase_C48"/>
    <property type="match status" value="1"/>
</dbReference>
<proteinExistence type="predicted"/>
<evidence type="ECO:0000313" key="5">
    <source>
        <dbReference type="Proteomes" id="UP001604336"/>
    </source>
</evidence>
<evidence type="ECO:0000256" key="1">
    <source>
        <dbReference type="ARBA" id="ARBA00022670"/>
    </source>
</evidence>
<gene>
    <name evidence="4" type="ORF">Adt_46642</name>
</gene>
<evidence type="ECO:0000313" key="4">
    <source>
        <dbReference type="EMBL" id="KAL2456780.1"/>
    </source>
</evidence>
<sequence length="286" mass="33323">MDDSNTPEINKRLRRPTSCIQSPFVQSFQSQPGCPSIDLPPLFEYKMFVDPPDSSHIRKFDKWYHIGLHTGNKLQKFHKDHLEIRPTMELGPVKIQSKMWWFTLNQVATPLNTMHIDAMFYYLRLNMKVNSSSGLNATSTDCYFDFMVRSIYDKSKKVINANDKQKALISYLTGELIPFNSNWGEVEHVLILIFMDKKAHWILGHLDVANWHMDVYNSSFKTIRDNSVLDAVEPLRNVIPHLLRSSKVLKFEPPEVPLYCRLCKDIPHQTNVLVYSIKLLISFNYT</sequence>
<dbReference type="GO" id="GO:0006508">
    <property type="term" value="P:proteolysis"/>
    <property type="evidence" value="ECO:0007669"/>
    <property type="project" value="UniProtKB-KW"/>
</dbReference>
<keyword evidence="5" id="KW-1185">Reference proteome</keyword>
<organism evidence="4 5">
    <name type="scientific">Abeliophyllum distichum</name>
    <dbReference type="NCBI Taxonomy" id="126358"/>
    <lineage>
        <taxon>Eukaryota</taxon>
        <taxon>Viridiplantae</taxon>
        <taxon>Streptophyta</taxon>
        <taxon>Embryophyta</taxon>
        <taxon>Tracheophyta</taxon>
        <taxon>Spermatophyta</taxon>
        <taxon>Magnoliopsida</taxon>
        <taxon>eudicotyledons</taxon>
        <taxon>Gunneridae</taxon>
        <taxon>Pentapetalae</taxon>
        <taxon>asterids</taxon>
        <taxon>lamiids</taxon>
        <taxon>Lamiales</taxon>
        <taxon>Oleaceae</taxon>
        <taxon>Forsythieae</taxon>
        <taxon>Abeliophyllum</taxon>
    </lineage>
</organism>
<feature type="domain" description="Ubiquitin-like protease family profile" evidence="3">
    <location>
        <begin position="111"/>
        <end position="271"/>
    </location>
</feature>
<dbReference type="AlphaFoldDB" id="A0ABD1NYV3"/>
<dbReference type="Gene3D" id="3.40.395.10">
    <property type="entry name" value="Adenoviral Proteinase, Chain A"/>
    <property type="match status" value="1"/>
</dbReference>
<dbReference type="EMBL" id="JBFOLK010000091">
    <property type="protein sequence ID" value="KAL2456780.1"/>
    <property type="molecule type" value="Genomic_DNA"/>
</dbReference>
<protein>
    <recommendedName>
        <fullName evidence="3">Ubiquitin-like protease family profile domain-containing protein</fullName>
    </recommendedName>
</protein>
<accession>A0ABD1NYV3</accession>
<name>A0ABD1NYV3_9LAMI</name>
<dbReference type="Proteomes" id="UP001604336">
    <property type="component" value="Unassembled WGS sequence"/>
</dbReference>
<keyword evidence="2" id="KW-0378">Hydrolase</keyword>
<evidence type="ECO:0000259" key="3">
    <source>
        <dbReference type="Pfam" id="PF02902"/>
    </source>
</evidence>
<dbReference type="InterPro" id="IPR003653">
    <property type="entry name" value="Peptidase_C48_C"/>
</dbReference>
<evidence type="ECO:0000256" key="2">
    <source>
        <dbReference type="ARBA" id="ARBA00022801"/>
    </source>
</evidence>
<dbReference type="GO" id="GO:0008233">
    <property type="term" value="F:peptidase activity"/>
    <property type="evidence" value="ECO:0007669"/>
    <property type="project" value="UniProtKB-KW"/>
</dbReference>
<keyword evidence="1" id="KW-0645">Protease</keyword>
<comment type="caution">
    <text evidence="4">The sequence shown here is derived from an EMBL/GenBank/DDBJ whole genome shotgun (WGS) entry which is preliminary data.</text>
</comment>
<reference evidence="5" key="1">
    <citation type="submission" date="2024-07" db="EMBL/GenBank/DDBJ databases">
        <title>Two chromosome-level genome assemblies of Korean endemic species Abeliophyllum distichum and Forsythia ovata (Oleaceae).</title>
        <authorList>
            <person name="Jang H."/>
        </authorList>
    </citation>
    <scope>NUCLEOTIDE SEQUENCE [LARGE SCALE GENOMIC DNA]</scope>
</reference>